<dbReference type="EMBL" id="JBHMDG010000006">
    <property type="protein sequence ID" value="MFB9312478.1"/>
    <property type="molecule type" value="Genomic_DNA"/>
</dbReference>
<comment type="caution">
    <text evidence="1">The sequence shown here is derived from an EMBL/GenBank/DDBJ whole genome shotgun (WGS) entry which is preliminary data.</text>
</comment>
<accession>A0ABV5K8T2</accession>
<organism evidence="1 2">
    <name type="scientific">Nocardioides plantarum</name>
    <dbReference type="NCBI Taxonomy" id="29299"/>
    <lineage>
        <taxon>Bacteria</taxon>
        <taxon>Bacillati</taxon>
        <taxon>Actinomycetota</taxon>
        <taxon>Actinomycetes</taxon>
        <taxon>Propionibacteriales</taxon>
        <taxon>Nocardioidaceae</taxon>
        <taxon>Nocardioides</taxon>
    </lineage>
</organism>
<reference evidence="1 2" key="1">
    <citation type="submission" date="2024-09" db="EMBL/GenBank/DDBJ databases">
        <authorList>
            <person name="Sun Q."/>
            <person name="Mori K."/>
        </authorList>
    </citation>
    <scope>NUCLEOTIDE SEQUENCE [LARGE SCALE GENOMIC DNA]</scope>
    <source>
        <strain evidence="1 2">JCM 9626</strain>
    </source>
</reference>
<evidence type="ECO:0000313" key="1">
    <source>
        <dbReference type="EMBL" id="MFB9312478.1"/>
    </source>
</evidence>
<gene>
    <name evidence="1" type="ORF">ACFFRI_05430</name>
</gene>
<protein>
    <submittedName>
        <fullName evidence="1">Uncharacterized protein</fullName>
    </submittedName>
</protein>
<name>A0ABV5K8T2_9ACTN</name>
<proteinExistence type="predicted"/>
<sequence>MGKGKGGKVAKLPKTKCCESRKKCGRCPLRMLKEGTLPAGYTVKRRQLVRLDGTKVTKKKLVKAA</sequence>
<dbReference type="RefSeq" id="WP_140009912.1">
    <property type="nucleotide sequence ID" value="NZ_JBHMDG010000006.1"/>
</dbReference>
<evidence type="ECO:0000313" key="2">
    <source>
        <dbReference type="Proteomes" id="UP001589750"/>
    </source>
</evidence>
<keyword evidence="2" id="KW-1185">Reference proteome</keyword>
<dbReference type="Proteomes" id="UP001589750">
    <property type="component" value="Unassembled WGS sequence"/>
</dbReference>